<evidence type="ECO:0000313" key="2">
    <source>
        <dbReference type="Proteomes" id="UP000183208"/>
    </source>
</evidence>
<protein>
    <submittedName>
        <fullName evidence="1">Uncharacterized protein</fullName>
    </submittedName>
</protein>
<reference evidence="1 2" key="1">
    <citation type="submission" date="2016-10" db="EMBL/GenBank/DDBJ databases">
        <authorList>
            <person name="de Groot N.N."/>
        </authorList>
    </citation>
    <scope>NUCLEOTIDE SEQUENCE [LARGE SCALE GENOMIC DNA]</scope>
    <source>
        <strain evidence="1 2">GAS522</strain>
    </source>
</reference>
<dbReference type="Proteomes" id="UP000183208">
    <property type="component" value="Unassembled WGS sequence"/>
</dbReference>
<proteinExistence type="predicted"/>
<evidence type="ECO:0000313" key="1">
    <source>
        <dbReference type="EMBL" id="SEC43509.1"/>
    </source>
</evidence>
<dbReference type="EMBL" id="FNTI01000001">
    <property type="protein sequence ID" value="SEC43509.1"/>
    <property type="molecule type" value="Genomic_DNA"/>
</dbReference>
<sequence length="66" mass="7342">MDCHHSKLNGTVFGTHDWPDSLRGQAAMYRKLAEQTDDPFVKNELLELASVCDEVANNIEDHLTGG</sequence>
<accession>A0A1M6UAR2</accession>
<name>A0A1M6UAR2_9BRAD</name>
<dbReference type="AlphaFoldDB" id="A0A1M6UAR2"/>
<gene>
    <name evidence="1" type="ORF">SAMN05444171_1400</name>
</gene>
<organism evidence="1 2">
    <name type="scientific">Bradyrhizobium lablabi</name>
    <dbReference type="NCBI Taxonomy" id="722472"/>
    <lineage>
        <taxon>Bacteria</taxon>
        <taxon>Pseudomonadati</taxon>
        <taxon>Pseudomonadota</taxon>
        <taxon>Alphaproteobacteria</taxon>
        <taxon>Hyphomicrobiales</taxon>
        <taxon>Nitrobacteraceae</taxon>
        <taxon>Bradyrhizobium</taxon>
    </lineage>
</organism>